<dbReference type="NCBIfam" id="TIGR00644">
    <property type="entry name" value="recJ"/>
    <property type="match status" value="1"/>
</dbReference>
<evidence type="ECO:0000313" key="11">
    <source>
        <dbReference type="EMBL" id="USS00050.1"/>
    </source>
</evidence>
<dbReference type="Pfam" id="PF01368">
    <property type="entry name" value="DHH"/>
    <property type="match status" value="1"/>
</dbReference>
<dbReference type="InterPro" id="IPR038763">
    <property type="entry name" value="DHH_sf"/>
</dbReference>
<keyword evidence="3" id="KW-0540">Nuclease</keyword>
<dbReference type="EMBL" id="CP099799">
    <property type="protein sequence ID" value="USS00050.1"/>
    <property type="molecule type" value="Genomic_DNA"/>
</dbReference>
<evidence type="ECO:0000313" key="10">
    <source>
        <dbReference type="EMBL" id="AYE33472.1"/>
    </source>
</evidence>
<dbReference type="RefSeq" id="WP_066676989.1">
    <property type="nucleotide sequence ID" value="NZ_CABMIZ010000021.1"/>
</dbReference>
<evidence type="ECO:0000256" key="3">
    <source>
        <dbReference type="ARBA" id="ARBA00022722"/>
    </source>
</evidence>
<evidence type="ECO:0000256" key="4">
    <source>
        <dbReference type="ARBA" id="ARBA00022801"/>
    </source>
</evidence>
<evidence type="ECO:0000256" key="6">
    <source>
        <dbReference type="SAM" id="Coils"/>
    </source>
</evidence>
<evidence type="ECO:0000313" key="13">
    <source>
        <dbReference type="Proteomes" id="UP001055437"/>
    </source>
</evidence>
<protein>
    <recommendedName>
        <fullName evidence="2">Single-stranded-DNA-specific exonuclease RecJ</fullName>
    </recommendedName>
</protein>
<feature type="coiled-coil region" evidence="6">
    <location>
        <begin position="319"/>
        <end position="351"/>
    </location>
</feature>
<evidence type="ECO:0000256" key="2">
    <source>
        <dbReference type="ARBA" id="ARBA00019841"/>
    </source>
</evidence>
<dbReference type="InterPro" id="IPR001667">
    <property type="entry name" value="DDH_dom"/>
</dbReference>
<dbReference type="Gene3D" id="3.90.1640.30">
    <property type="match status" value="1"/>
</dbReference>
<feature type="domain" description="RecJ OB" evidence="9">
    <location>
        <begin position="462"/>
        <end position="586"/>
    </location>
</feature>
<evidence type="ECO:0000259" key="7">
    <source>
        <dbReference type="Pfam" id="PF01368"/>
    </source>
</evidence>
<comment type="similarity">
    <text evidence="1">Belongs to the RecJ family.</text>
</comment>
<dbReference type="Pfam" id="PF17768">
    <property type="entry name" value="RecJ_OB"/>
    <property type="match status" value="1"/>
</dbReference>
<sequence length="591" mass="67539">MKEKWILTNKKESFLKLRNNINENPLVLRILANRGISEAEIANKFLKVNLSDLYNGFLMKDMEKGIGIIKEAIEKNKKIIIYGDYDCDGVVSTVVLYKTLKKCGANFSYHIPNREEEGYGMNSDRIKKLNEEGYEVILTCDNGISAFEEVKLAKELGMEVVITDHHDIPLKKLGDEEMIQMIPMADAVINPKRPECKYPFKSLCGAGVALKFAQCLYEKLKIDNREYEKLIEYVSISTVCDVVDLLDENRVIVKKGLEMLNSTNNMGIQELKKVVELEDKQINEYHLGFVIGPCINATGRLETADLSVELLITEDRNRAKELAKELYNLNSRRQELTKESSERVIEKVEKEKLPSEKVIVVYDENIHESIAGIVAGRVKERFNLPCIVITKGKEMPKGSARSIEGYNMFEELSNCKELLSKFGGHPMAAGLSLEEENIEKLRKKLNNNCKLTNEDIIPIVRIDSPLPLEYLDEELVELIEGLRPFGKGNPSPLFAVKNVNVNRMWLMGKDKNFLKLRCEIQGKNLNIDGISFDKFIDFKEEYTKKFGEAEFLKACASSYINIKMDIIYYPNINEFNGKKNIQLMIKNLRIV</sequence>
<dbReference type="GeneID" id="303559611"/>
<dbReference type="PANTHER" id="PTHR30255">
    <property type="entry name" value="SINGLE-STRANDED-DNA-SPECIFIC EXONUCLEASE RECJ"/>
    <property type="match status" value="1"/>
</dbReference>
<evidence type="ECO:0000256" key="1">
    <source>
        <dbReference type="ARBA" id="ARBA00005915"/>
    </source>
</evidence>
<accession>A0A9N7JKD4</accession>
<dbReference type="EMBL" id="CP023671">
    <property type="protein sequence ID" value="AYE33472.1"/>
    <property type="molecule type" value="Genomic_DNA"/>
</dbReference>
<gene>
    <name evidence="10" type="primary">recJ</name>
    <name evidence="10" type="ORF">CP523_02820</name>
    <name evidence="11" type="ORF">NH397_11155</name>
</gene>
<dbReference type="GO" id="GO:0003676">
    <property type="term" value="F:nucleic acid binding"/>
    <property type="evidence" value="ECO:0007669"/>
    <property type="project" value="InterPro"/>
</dbReference>
<dbReference type="AlphaFoldDB" id="A0A9N7JKD4"/>
<dbReference type="SUPFAM" id="SSF64182">
    <property type="entry name" value="DHH phosphoesterases"/>
    <property type="match status" value="1"/>
</dbReference>
<dbReference type="InterPro" id="IPR004610">
    <property type="entry name" value="RecJ"/>
</dbReference>
<dbReference type="InterPro" id="IPR051673">
    <property type="entry name" value="SSDNA_exonuclease_RecJ"/>
</dbReference>
<feature type="coiled-coil region" evidence="6">
    <location>
        <begin position="428"/>
        <end position="455"/>
    </location>
</feature>
<evidence type="ECO:0000256" key="5">
    <source>
        <dbReference type="ARBA" id="ARBA00022839"/>
    </source>
</evidence>
<dbReference type="Proteomes" id="UP001055437">
    <property type="component" value="Chromosome"/>
</dbReference>
<keyword evidence="5 10" id="KW-0269">Exonuclease</keyword>
<keyword evidence="6" id="KW-0175">Coiled coil</keyword>
<dbReference type="Gene3D" id="3.10.310.30">
    <property type="match status" value="1"/>
</dbReference>
<proteinExistence type="inferred from homology"/>
<dbReference type="GO" id="GO:0006281">
    <property type="term" value="P:DNA repair"/>
    <property type="evidence" value="ECO:0007669"/>
    <property type="project" value="InterPro"/>
</dbReference>
<dbReference type="OrthoDB" id="9809852at2"/>
<reference evidence="11" key="2">
    <citation type="submission" date="2022-06" db="EMBL/GenBank/DDBJ databases">
        <authorList>
            <person name="Holder M.E."/>
            <person name="Ajami N.J."/>
            <person name="Petrosino J.F."/>
        </authorList>
    </citation>
    <scope>NUCLEOTIDE SEQUENCE</scope>
    <source>
        <strain evidence="11">RMA 8861</strain>
    </source>
</reference>
<feature type="domain" description="DDH" evidence="7">
    <location>
        <begin position="78"/>
        <end position="222"/>
    </location>
</feature>
<dbReference type="InterPro" id="IPR003156">
    <property type="entry name" value="DHHA1_dom"/>
</dbReference>
<feature type="domain" description="DHHA1" evidence="8">
    <location>
        <begin position="356"/>
        <end position="449"/>
    </location>
</feature>
<dbReference type="InterPro" id="IPR041122">
    <property type="entry name" value="RecJ_OB"/>
</dbReference>
<dbReference type="PANTHER" id="PTHR30255:SF2">
    <property type="entry name" value="SINGLE-STRANDED-DNA-SPECIFIC EXONUCLEASE RECJ"/>
    <property type="match status" value="1"/>
</dbReference>
<dbReference type="Pfam" id="PF02272">
    <property type="entry name" value="DHHA1"/>
    <property type="match status" value="1"/>
</dbReference>
<dbReference type="Proteomes" id="UP000280586">
    <property type="component" value="Chromosome"/>
</dbReference>
<reference evidence="10 12" key="1">
    <citation type="submission" date="2017-09" db="EMBL/GenBank/DDBJ databases">
        <authorList>
            <person name="Thomas P."/>
            <person name="Seyboldt C."/>
        </authorList>
    </citation>
    <scope>NUCLEOTIDE SEQUENCE [LARGE SCALE GENOMIC DNA]</scope>
    <source>
        <strain evidence="10 12">DSM 7534</strain>
    </source>
</reference>
<keyword evidence="4" id="KW-0378">Hydrolase</keyword>
<name>A0A9N7JKD4_CLOSE</name>
<evidence type="ECO:0000259" key="9">
    <source>
        <dbReference type="Pfam" id="PF17768"/>
    </source>
</evidence>
<dbReference type="GO" id="GO:0008409">
    <property type="term" value="F:5'-3' exonuclease activity"/>
    <property type="evidence" value="ECO:0007669"/>
    <property type="project" value="InterPro"/>
</dbReference>
<organism evidence="10 12">
    <name type="scientific">Clostridium septicum</name>
    <dbReference type="NCBI Taxonomy" id="1504"/>
    <lineage>
        <taxon>Bacteria</taxon>
        <taxon>Bacillati</taxon>
        <taxon>Bacillota</taxon>
        <taxon>Clostridia</taxon>
        <taxon>Eubacteriales</taxon>
        <taxon>Clostridiaceae</taxon>
        <taxon>Clostridium</taxon>
    </lineage>
</organism>
<dbReference type="KEGG" id="csep:CP523_02820"/>
<evidence type="ECO:0000313" key="12">
    <source>
        <dbReference type="Proteomes" id="UP000280586"/>
    </source>
</evidence>
<keyword evidence="13" id="KW-1185">Reference proteome</keyword>
<dbReference type="GO" id="GO:0006310">
    <property type="term" value="P:DNA recombination"/>
    <property type="evidence" value="ECO:0007669"/>
    <property type="project" value="InterPro"/>
</dbReference>
<evidence type="ECO:0000259" key="8">
    <source>
        <dbReference type="Pfam" id="PF02272"/>
    </source>
</evidence>